<dbReference type="EMBL" id="BEGY01000089">
    <property type="protein sequence ID" value="GAX82966.1"/>
    <property type="molecule type" value="Genomic_DNA"/>
</dbReference>
<comment type="caution">
    <text evidence="3">The sequence shown here is derived from an EMBL/GenBank/DDBJ whole genome shotgun (WGS) entry which is preliminary data.</text>
</comment>
<feature type="transmembrane region" description="Helical" evidence="2">
    <location>
        <begin position="226"/>
        <end position="244"/>
    </location>
</feature>
<evidence type="ECO:0000256" key="2">
    <source>
        <dbReference type="SAM" id="Phobius"/>
    </source>
</evidence>
<dbReference type="AlphaFoldDB" id="A0A250XIX1"/>
<keyword evidence="2" id="KW-1133">Transmembrane helix</keyword>
<feature type="transmembrane region" description="Helical" evidence="2">
    <location>
        <begin position="33"/>
        <end position="52"/>
    </location>
</feature>
<dbReference type="Proteomes" id="UP000232323">
    <property type="component" value="Unassembled WGS sequence"/>
</dbReference>
<accession>A0A250XIX1</accession>
<evidence type="ECO:0000313" key="4">
    <source>
        <dbReference type="Proteomes" id="UP000232323"/>
    </source>
</evidence>
<keyword evidence="4" id="KW-1185">Reference proteome</keyword>
<feature type="region of interest" description="Disordered" evidence="1">
    <location>
        <begin position="1"/>
        <end position="23"/>
    </location>
</feature>
<organism evidence="3 4">
    <name type="scientific">Chlamydomonas eustigma</name>
    <dbReference type="NCBI Taxonomy" id="1157962"/>
    <lineage>
        <taxon>Eukaryota</taxon>
        <taxon>Viridiplantae</taxon>
        <taxon>Chlorophyta</taxon>
        <taxon>core chlorophytes</taxon>
        <taxon>Chlorophyceae</taxon>
        <taxon>CS clade</taxon>
        <taxon>Chlamydomonadales</taxon>
        <taxon>Chlamydomonadaceae</taxon>
        <taxon>Chlamydomonas</taxon>
    </lineage>
</organism>
<reference evidence="3 4" key="1">
    <citation type="submission" date="2017-08" db="EMBL/GenBank/DDBJ databases">
        <title>Acidophilic green algal genome provides insights into adaptation to an acidic environment.</title>
        <authorList>
            <person name="Hirooka S."/>
            <person name="Hirose Y."/>
            <person name="Kanesaki Y."/>
            <person name="Higuchi S."/>
            <person name="Fujiwara T."/>
            <person name="Onuma R."/>
            <person name="Era A."/>
            <person name="Ohbayashi R."/>
            <person name="Uzuka A."/>
            <person name="Nozaki H."/>
            <person name="Yoshikawa H."/>
            <person name="Miyagishima S.Y."/>
        </authorList>
    </citation>
    <scope>NUCLEOTIDE SEQUENCE [LARGE SCALE GENOMIC DNA]</scope>
    <source>
        <strain evidence="3 4">NIES-2499</strain>
    </source>
</reference>
<feature type="compositionally biased region" description="Low complexity" evidence="1">
    <location>
        <begin position="12"/>
        <end position="22"/>
    </location>
</feature>
<keyword evidence="2" id="KW-0472">Membrane</keyword>
<feature type="compositionally biased region" description="Basic and acidic residues" evidence="1">
    <location>
        <begin position="255"/>
        <end position="265"/>
    </location>
</feature>
<feature type="transmembrane region" description="Helical" evidence="2">
    <location>
        <begin position="64"/>
        <end position="85"/>
    </location>
</feature>
<feature type="region of interest" description="Disordered" evidence="1">
    <location>
        <begin position="246"/>
        <end position="270"/>
    </location>
</feature>
<keyword evidence="2" id="KW-0812">Transmembrane</keyword>
<proteinExistence type="predicted"/>
<sequence>MLGDTVNDKRSNQTSSASNQQQPPLIRSSTESWVFWHGIFVLVHLFILLRTLKLLSQSWRQLDLTVLLGYIVTSAAEVVIIWNSVSFSVAVRKGNQYMDQIVRDRSLLLVAVLMPLINALYCFTLPFFDVTNRNWFVFYVVTLILLRTNREDDNWLSENGGILRFSQVSYSLAHWMLCSPVFALLDCYKSIKLMSDVTTADGVEAVPADGSQLTTLSLTMIATQGLLFLMKTFLVLCIYMTLAVRSPSPVSPPEALHEEEGDTRMTRPSVAPSCTVMTRPTLVPSCTVLTRPTVAPSYTVITRPTVVLSCTVMTRPTVAPSCTVMTRPTVAPSCTVMTATSS</sequence>
<name>A0A250XIX1_9CHLO</name>
<feature type="compositionally biased region" description="Basic and acidic residues" evidence="1">
    <location>
        <begin position="1"/>
        <end position="11"/>
    </location>
</feature>
<feature type="transmembrane region" description="Helical" evidence="2">
    <location>
        <begin position="105"/>
        <end position="123"/>
    </location>
</feature>
<evidence type="ECO:0000256" key="1">
    <source>
        <dbReference type="SAM" id="MobiDB-lite"/>
    </source>
</evidence>
<protein>
    <recommendedName>
        <fullName evidence="5">Transmembrane protein</fullName>
    </recommendedName>
</protein>
<gene>
    <name evidence="3" type="ORF">CEUSTIGMA_g10393.t1</name>
</gene>
<evidence type="ECO:0008006" key="5">
    <source>
        <dbReference type="Google" id="ProtNLM"/>
    </source>
</evidence>
<evidence type="ECO:0000313" key="3">
    <source>
        <dbReference type="EMBL" id="GAX82966.1"/>
    </source>
</evidence>